<dbReference type="EMBL" id="LWBO01000023">
    <property type="protein sequence ID" value="OQP44932.1"/>
    <property type="molecule type" value="Genomic_DNA"/>
</dbReference>
<protein>
    <recommendedName>
        <fullName evidence="3">Glycosyltransferase</fullName>
    </recommendedName>
</protein>
<dbReference type="Proteomes" id="UP000192277">
    <property type="component" value="Unassembled WGS sequence"/>
</dbReference>
<keyword evidence="2" id="KW-1185">Reference proteome</keyword>
<sequence length="290" mass="33427">MSRIGILPFSHFVGADKVVGSSFLRAEGIANNAADFEIWKQGKKYDGLIFQKVYWKEMMQLFKGPKILDLCDPDWLNGSVNIIEIGNLADAITCSSEALTAMVKKMFRRKIVIHIPDRLDFNSYPAPKIQHNELVKNVVWFGFIKNAYETLNQFAAIIKEYNLKLTIIADQPYSQPDAIYQLQPTYIPYNRQTVYTLLKDHDVVLNPRSAKVSFKYKSNNKSVISWKLGLPVAETADQLRKLFMLHERINEANKKQLLVTQQYNISRSIAQYRSIIEEINRVKPINCYSL</sequence>
<evidence type="ECO:0000313" key="1">
    <source>
        <dbReference type="EMBL" id="OQP44932.1"/>
    </source>
</evidence>
<proteinExistence type="predicted"/>
<reference evidence="1 2" key="1">
    <citation type="submission" date="2016-04" db="EMBL/GenBank/DDBJ databases">
        <authorList>
            <person name="Chen L."/>
            <person name="Zhuang W."/>
            <person name="Wang G."/>
        </authorList>
    </citation>
    <scope>NUCLEOTIDE SEQUENCE [LARGE SCALE GENOMIC DNA]</scope>
    <source>
        <strain evidence="2">GR20</strain>
    </source>
</reference>
<dbReference type="RefSeq" id="WP_014218603.1">
    <property type="nucleotide sequence ID" value="NZ_LWBO01000023.1"/>
</dbReference>
<evidence type="ECO:0008006" key="3">
    <source>
        <dbReference type="Google" id="ProtNLM"/>
    </source>
</evidence>
<accession>A0ABX3NSD6</accession>
<comment type="caution">
    <text evidence="1">The sequence shown here is derived from an EMBL/GenBank/DDBJ whole genome shotgun (WGS) entry which is preliminary data.</text>
</comment>
<gene>
    <name evidence="1" type="ORF">A4D02_09095</name>
</gene>
<name>A0ABX3NSD6_9BACT</name>
<organism evidence="1 2">
    <name type="scientific">Niastella koreensis</name>
    <dbReference type="NCBI Taxonomy" id="354356"/>
    <lineage>
        <taxon>Bacteria</taxon>
        <taxon>Pseudomonadati</taxon>
        <taxon>Bacteroidota</taxon>
        <taxon>Chitinophagia</taxon>
        <taxon>Chitinophagales</taxon>
        <taxon>Chitinophagaceae</taxon>
        <taxon>Niastella</taxon>
    </lineage>
</organism>
<evidence type="ECO:0000313" key="2">
    <source>
        <dbReference type="Proteomes" id="UP000192277"/>
    </source>
</evidence>